<evidence type="ECO:0000259" key="1">
    <source>
        <dbReference type="Pfam" id="PF01636"/>
    </source>
</evidence>
<dbReference type="AlphaFoldDB" id="A0A255YWN8"/>
<dbReference type="Gene3D" id="3.90.1200.10">
    <property type="match status" value="1"/>
</dbReference>
<reference evidence="2 3" key="1">
    <citation type="submission" date="2017-07" db="EMBL/GenBank/DDBJ databases">
        <title>Niveispirillum cyanobacteriorum sp. nov., isolated from cyanobacterial aggregates in a eutrophic lake.</title>
        <authorList>
            <person name="Cai H."/>
        </authorList>
    </citation>
    <scope>NUCLEOTIDE SEQUENCE [LARGE SCALE GENOMIC DNA]</scope>
    <source>
        <strain evidence="3">TH1-14</strain>
    </source>
</reference>
<dbReference type="PANTHER" id="PTHR47829:SF3">
    <property type="entry name" value="AMINOGLYCOSIDE PHOSPHOTRANSFERASE DOMAIN-CONTAINING PROTEIN"/>
    <property type="match status" value="1"/>
</dbReference>
<dbReference type="InterPro" id="IPR041726">
    <property type="entry name" value="ACAD10_11_N"/>
</dbReference>
<dbReference type="InterPro" id="IPR011009">
    <property type="entry name" value="Kinase-like_dom_sf"/>
</dbReference>
<dbReference type="Gene3D" id="3.30.200.20">
    <property type="entry name" value="Phosphorylase Kinase, domain 1"/>
    <property type="match status" value="1"/>
</dbReference>
<dbReference type="Pfam" id="PF01636">
    <property type="entry name" value="APH"/>
    <property type="match status" value="1"/>
</dbReference>
<dbReference type="InterPro" id="IPR052898">
    <property type="entry name" value="ACAD10-like"/>
</dbReference>
<evidence type="ECO:0000313" key="3">
    <source>
        <dbReference type="Proteomes" id="UP000216998"/>
    </source>
</evidence>
<dbReference type="RefSeq" id="WP_094457064.1">
    <property type="nucleotide sequence ID" value="NZ_NOXU01000030.1"/>
</dbReference>
<keyword evidence="3" id="KW-1185">Reference proteome</keyword>
<comment type="caution">
    <text evidence="2">The sequence shown here is derived from an EMBL/GenBank/DDBJ whole genome shotgun (WGS) entry which is preliminary data.</text>
</comment>
<dbReference type="InterPro" id="IPR002575">
    <property type="entry name" value="Aminoglycoside_PTrfase"/>
</dbReference>
<protein>
    <submittedName>
        <fullName evidence="2">Phosphotransferase family protein</fullName>
    </submittedName>
</protein>
<gene>
    <name evidence="2" type="ORF">CHU95_14690</name>
</gene>
<proteinExistence type="predicted"/>
<name>A0A255YWN8_9PROT</name>
<dbReference type="CDD" id="cd05154">
    <property type="entry name" value="ACAD10_11_N-like"/>
    <property type="match status" value="1"/>
</dbReference>
<evidence type="ECO:0000313" key="2">
    <source>
        <dbReference type="EMBL" id="OYQ33622.1"/>
    </source>
</evidence>
<dbReference type="GO" id="GO:0016740">
    <property type="term" value="F:transferase activity"/>
    <property type="evidence" value="ECO:0007669"/>
    <property type="project" value="UniProtKB-KW"/>
</dbReference>
<organism evidence="2 3">
    <name type="scientific">Niveispirillum lacus</name>
    <dbReference type="NCBI Taxonomy" id="1981099"/>
    <lineage>
        <taxon>Bacteria</taxon>
        <taxon>Pseudomonadati</taxon>
        <taxon>Pseudomonadota</taxon>
        <taxon>Alphaproteobacteria</taxon>
        <taxon>Rhodospirillales</taxon>
        <taxon>Azospirillaceae</taxon>
        <taxon>Niveispirillum</taxon>
    </lineage>
</organism>
<keyword evidence="2" id="KW-0808">Transferase</keyword>
<accession>A0A255YWN8</accession>
<dbReference type="PANTHER" id="PTHR47829">
    <property type="entry name" value="HYDROLASE, PUTATIVE (AFU_ORTHOLOGUE AFUA_1G12880)-RELATED"/>
    <property type="match status" value="1"/>
</dbReference>
<sequence length="356" mass="38684">MSEGKGAAILIDVLPQHRFDEAALDTYLSAHLDGFQGPARVQQFQGGQSNPTFLISDAAGARFVLRKKPPGKLLPSAHMVEREFRAMRALSASAAPVPNARLLCEDAGIIGTPFYVMDHIDGRVLSDVALDGFSNADRAAIYDGMNATLAALHSVDWRAAGLSDFGKPEHYIQRQVERWSKQFVATKGDSDIPAMERLMDWLPRAVPAGEEVTIVHGDFRLGNLMLHKTEPRVVAILDWELATLGHPLPDLAYNCMAYHLPAGIKQFPGLVGVDLAASGIPTEADYVSAYCQRTGRAGIPDWPYYLAFAFFRIAAICQGVYARALAGNAADRKALAYGEVARAAAETGWRFVSDKA</sequence>
<feature type="domain" description="Aminoglycoside phosphotransferase" evidence="1">
    <location>
        <begin position="41"/>
        <end position="266"/>
    </location>
</feature>
<dbReference type="SUPFAM" id="SSF56112">
    <property type="entry name" value="Protein kinase-like (PK-like)"/>
    <property type="match status" value="1"/>
</dbReference>
<dbReference type="Proteomes" id="UP000216998">
    <property type="component" value="Unassembled WGS sequence"/>
</dbReference>
<dbReference type="OrthoDB" id="3806873at2"/>
<dbReference type="EMBL" id="NOXU01000030">
    <property type="protein sequence ID" value="OYQ33622.1"/>
    <property type="molecule type" value="Genomic_DNA"/>
</dbReference>